<keyword evidence="3" id="KW-0812">Transmembrane</keyword>
<dbReference type="Pfam" id="PF00106">
    <property type="entry name" value="adh_short"/>
    <property type="match status" value="1"/>
</dbReference>
<evidence type="ECO:0000256" key="6">
    <source>
        <dbReference type="ARBA" id="ARBA00023002"/>
    </source>
</evidence>
<dbReference type="Gene3D" id="3.40.50.720">
    <property type="entry name" value="NAD(P)-binding Rossmann-like Domain"/>
    <property type="match status" value="1"/>
</dbReference>
<dbReference type="GO" id="GO:0016020">
    <property type="term" value="C:membrane"/>
    <property type="evidence" value="ECO:0007669"/>
    <property type="project" value="UniProtKB-SubCell"/>
</dbReference>
<evidence type="ECO:0000256" key="12">
    <source>
        <dbReference type="RuleBase" id="RU000363"/>
    </source>
</evidence>
<evidence type="ECO:0000256" key="3">
    <source>
        <dbReference type="ARBA" id="ARBA00022692"/>
    </source>
</evidence>
<dbReference type="PROSITE" id="PS00061">
    <property type="entry name" value="ADH_SHORT"/>
    <property type="match status" value="1"/>
</dbReference>
<dbReference type="Proteomes" id="UP000789831">
    <property type="component" value="Unassembled WGS sequence"/>
</dbReference>
<sequence>MGWLTRALRNDGVLKGFGKRTLVTWDDEIVLVTGGSRGIGGLLAETLALRHVNVVVLDLVPPEIENGNINFYKCDVSDLDQVKNVAKEIIEDVGHPTILVNNAGILRGKTILDGSEEDIQETINTNLLSSFWTTKVFLPNMIENNHGHIVTIASILGYTGIAQTADYCASKAGLISFHDSLRFELKMRYNAPKIRTTLVCPGHMGTGLFDGVVVTMPFLTPCLPPLDLVKLIITALDRNEGREIYIPYFTYLTPLLRAGPGFLFDLATRYSGAHSSMKTWTDKRKLLEIKKTE</sequence>
<evidence type="ECO:0000256" key="10">
    <source>
        <dbReference type="ARBA" id="ARBA00068717"/>
    </source>
</evidence>
<dbReference type="SUPFAM" id="SSF51735">
    <property type="entry name" value="NAD(P)-binding Rossmann-fold domains"/>
    <property type="match status" value="1"/>
</dbReference>
<comment type="caution">
    <text evidence="13">The sequence shown here is derived from an EMBL/GenBank/DDBJ whole genome shotgun (WGS) entry which is preliminary data.</text>
</comment>
<keyword evidence="6" id="KW-0560">Oxidoreductase</keyword>
<protein>
    <recommendedName>
        <fullName evidence="10">Short-chain dehydrogenase/reductase 3</fullName>
    </recommendedName>
    <alternativeName>
        <fullName evidence="11">Retinal short-chain dehydrogenase/reductase 1</fullName>
    </alternativeName>
</protein>
<dbReference type="PRINTS" id="PR00080">
    <property type="entry name" value="SDRFAMILY"/>
</dbReference>
<proteinExistence type="inferred from homology"/>
<organism evidence="13 14">
    <name type="scientific">Ambispora gerdemannii</name>
    <dbReference type="NCBI Taxonomy" id="144530"/>
    <lineage>
        <taxon>Eukaryota</taxon>
        <taxon>Fungi</taxon>
        <taxon>Fungi incertae sedis</taxon>
        <taxon>Mucoromycota</taxon>
        <taxon>Glomeromycotina</taxon>
        <taxon>Glomeromycetes</taxon>
        <taxon>Archaeosporales</taxon>
        <taxon>Ambisporaceae</taxon>
        <taxon>Ambispora</taxon>
    </lineage>
</organism>
<evidence type="ECO:0000256" key="7">
    <source>
        <dbReference type="ARBA" id="ARBA00023098"/>
    </source>
</evidence>
<gene>
    <name evidence="13" type="ORF">AGERDE_LOCUS1497</name>
</gene>
<reference evidence="13" key="1">
    <citation type="submission" date="2021-06" db="EMBL/GenBank/DDBJ databases">
        <authorList>
            <person name="Kallberg Y."/>
            <person name="Tangrot J."/>
            <person name="Rosling A."/>
        </authorList>
    </citation>
    <scope>NUCLEOTIDE SEQUENCE</scope>
    <source>
        <strain evidence="13">MT106</strain>
    </source>
</reference>
<keyword evidence="8" id="KW-0472">Membrane</keyword>
<evidence type="ECO:0000313" key="13">
    <source>
        <dbReference type="EMBL" id="CAG8447244.1"/>
    </source>
</evidence>
<dbReference type="OrthoDB" id="294295at2759"/>
<dbReference type="GO" id="GO:0052650">
    <property type="term" value="F:all-trans-retinol dehydrogenase (NADP+) activity"/>
    <property type="evidence" value="ECO:0007669"/>
    <property type="project" value="UniProtKB-ARBA"/>
</dbReference>
<evidence type="ECO:0000256" key="4">
    <source>
        <dbReference type="ARBA" id="ARBA00022857"/>
    </source>
</evidence>
<evidence type="ECO:0000256" key="11">
    <source>
        <dbReference type="ARBA" id="ARBA00082544"/>
    </source>
</evidence>
<keyword evidence="7" id="KW-0443">Lipid metabolism</keyword>
<dbReference type="InterPro" id="IPR002347">
    <property type="entry name" value="SDR_fam"/>
</dbReference>
<keyword evidence="14" id="KW-1185">Reference proteome</keyword>
<evidence type="ECO:0000256" key="9">
    <source>
        <dbReference type="ARBA" id="ARBA00059620"/>
    </source>
</evidence>
<keyword evidence="4" id="KW-0521">NADP</keyword>
<dbReference type="AlphaFoldDB" id="A0A9N8YT59"/>
<dbReference type="EMBL" id="CAJVPL010000103">
    <property type="protein sequence ID" value="CAG8447244.1"/>
    <property type="molecule type" value="Genomic_DNA"/>
</dbReference>
<comment type="similarity">
    <text evidence="2 12">Belongs to the short-chain dehydrogenases/reductases (SDR) family.</text>
</comment>
<evidence type="ECO:0000313" key="14">
    <source>
        <dbReference type="Proteomes" id="UP000789831"/>
    </source>
</evidence>
<dbReference type="InterPro" id="IPR036291">
    <property type="entry name" value="NAD(P)-bd_dom_sf"/>
</dbReference>
<dbReference type="PANTHER" id="PTHR24322">
    <property type="entry name" value="PKSB"/>
    <property type="match status" value="1"/>
</dbReference>
<evidence type="ECO:0000256" key="8">
    <source>
        <dbReference type="ARBA" id="ARBA00023136"/>
    </source>
</evidence>
<evidence type="ECO:0000256" key="1">
    <source>
        <dbReference type="ARBA" id="ARBA00004141"/>
    </source>
</evidence>
<comment type="function">
    <text evidence="9">Catalyzes the reduction of all-trans-retinal to all-trans-retinol in the presence of NADPH.</text>
</comment>
<accession>A0A9N8YT59</accession>
<comment type="subcellular location">
    <subcellularLocation>
        <location evidence="1">Membrane</location>
        <topology evidence="1">Multi-pass membrane protein</topology>
    </subcellularLocation>
</comment>
<name>A0A9N8YT59_9GLOM</name>
<dbReference type="InterPro" id="IPR020904">
    <property type="entry name" value="Sc_DH/Rdtase_CS"/>
</dbReference>
<dbReference type="CDD" id="cd05339">
    <property type="entry name" value="17beta-HSDXI-like_SDR_c"/>
    <property type="match status" value="1"/>
</dbReference>
<dbReference type="FunFam" id="3.40.50.720:FF:000131">
    <property type="entry name" value="Short-chain dehydrogenase/reductase 3"/>
    <property type="match status" value="1"/>
</dbReference>
<keyword evidence="5" id="KW-1133">Transmembrane helix</keyword>
<evidence type="ECO:0000256" key="2">
    <source>
        <dbReference type="ARBA" id="ARBA00006484"/>
    </source>
</evidence>
<dbReference type="PANTHER" id="PTHR24322:SF736">
    <property type="entry name" value="RETINOL DEHYDROGENASE 10"/>
    <property type="match status" value="1"/>
</dbReference>
<evidence type="ECO:0000256" key="5">
    <source>
        <dbReference type="ARBA" id="ARBA00022989"/>
    </source>
</evidence>
<dbReference type="PRINTS" id="PR00081">
    <property type="entry name" value="GDHRDH"/>
</dbReference>